<name>A0A8X7PXG2_BRACI</name>
<dbReference type="InterPro" id="IPR036397">
    <property type="entry name" value="RNaseH_sf"/>
</dbReference>
<evidence type="ECO:0000313" key="3">
    <source>
        <dbReference type="Proteomes" id="UP000886595"/>
    </source>
</evidence>
<comment type="caution">
    <text evidence="2">The sequence shown here is derived from an EMBL/GenBank/DDBJ whole genome shotgun (WGS) entry which is preliminary data.</text>
</comment>
<dbReference type="InterPro" id="IPR044730">
    <property type="entry name" value="RNase_H-like_dom_plant"/>
</dbReference>
<dbReference type="InterPro" id="IPR052929">
    <property type="entry name" value="RNase_H-like_EbsB-rel"/>
</dbReference>
<dbReference type="Pfam" id="PF13456">
    <property type="entry name" value="RVT_3"/>
    <property type="match status" value="1"/>
</dbReference>
<dbReference type="CDD" id="cd06222">
    <property type="entry name" value="RNase_H_like"/>
    <property type="match status" value="1"/>
</dbReference>
<dbReference type="PANTHER" id="PTHR47074">
    <property type="entry name" value="BNAC02G40300D PROTEIN"/>
    <property type="match status" value="1"/>
</dbReference>
<gene>
    <name evidence="2" type="ORF">Bca52824_078234</name>
</gene>
<dbReference type="AlphaFoldDB" id="A0A8X7PXG2"/>
<evidence type="ECO:0000313" key="2">
    <source>
        <dbReference type="EMBL" id="KAG2258940.1"/>
    </source>
</evidence>
<dbReference type="InterPro" id="IPR002156">
    <property type="entry name" value="RNaseH_domain"/>
</dbReference>
<evidence type="ECO:0000259" key="1">
    <source>
        <dbReference type="Pfam" id="PF13456"/>
    </source>
</evidence>
<protein>
    <recommendedName>
        <fullName evidence="1">RNase H type-1 domain-containing protein</fullName>
    </recommendedName>
</protein>
<accession>A0A8X7PXG2</accession>
<organism evidence="2 3">
    <name type="scientific">Brassica carinata</name>
    <name type="common">Ethiopian mustard</name>
    <name type="synonym">Abyssinian cabbage</name>
    <dbReference type="NCBI Taxonomy" id="52824"/>
    <lineage>
        <taxon>Eukaryota</taxon>
        <taxon>Viridiplantae</taxon>
        <taxon>Streptophyta</taxon>
        <taxon>Embryophyta</taxon>
        <taxon>Tracheophyta</taxon>
        <taxon>Spermatophyta</taxon>
        <taxon>Magnoliopsida</taxon>
        <taxon>eudicotyledons</taxon>
        <taxon>Gunneridae</taxon>
        <taxon>Pentapetalae</taxon>
        <taxon>rosids</taxon>
        <taxon>malvids</taxon>
        <taxon>Brassicales</taxon>
        <taxon>Brassicaceae</taxon>
        <taxon>Brassiceae</taxon>
        <taxon>Brassica</taxon>
    </lineage>
</organism>
<dbReference type="GO" id="GO:0004523">
    <property type="term" value="F:RNA-DNA hybrid ribonuclease activity"/>
    <property type="evidence" value="ECO:0007669"/>
    <property type="project" value="InterPro"/>
</dbReference>
<proteinExistence type="predicted"/>
<dbReference type="PANTHER" id="PTHR47074:SF78">
    <property type="entry name" value="GB|AAF30348.1-RELATED"/>
    <property type="match status" value="1"/>
</dbReference>
<dbReference type="EMBL" id="JAAMPC010000015">
    <property type="protein sequence ID" value="KAG2258940.1"/>
    <property type="molecule type" value="Genomic_DNA"/>
</dbReference>
<sequence length="386" mass="43643">MSHIKLSVATTQEIDAILMRFWWGKNDLKALPWVAWKKINLPKFNDALLAKQAWRIYSKPNCLFSKLYKARYLKGKQLLEGKTCRKQSYGWASLLAGIEVLKKGCSYIVGNGKDIRVFKDNWLPVIPPRPASTTMNCDLHVSDLITTSPYKHWNPVALQSYLCDEDQHGNYTVSSGYKVARHAPEFLIEAPPIPYVDNACADVREWISHLCSSSPTVSNTSAASSFHALSSWKRPDQGFLKCNYDAAYDLNSNQVRGAWIIRNCYDHPYMWGSANLGFSNSSLVAETMALLVAMQNVWIGGYSNMIFEWDSEILVKTINDQLTNSTIQNILEEITSLKNKLSTTTFTFVKHNGNQAAHKIARHGPTNSIFENCKVYPSKWLTPTLC</sequence>
<dbReference type="InterPro" id="IPR012337">
    <property type="entry name" value="RNaseH-like_sf"/>
</dbReference>
<dbReference type="GO" id="GO:0003676">
    <property type="term" value="F:nucleic acid binding"/>
    <property type="evidence" value="ECO:0007669"/>
    <property type="project" value="InterPro"/>
</dbReference>
<keyword evidence="3" id="KW-1185">Reference proteome</keyword>
<dbReference type="SUPFAM" id="SSF53098">
    <property type="entry name" value="Ribonuclease H-like"/>
    <property type="match status" value="1"/>
</dbReference>
<feature type="domain" description="RNase H type-1" evidence="1">
    <location>
        <begin position="243"/>
        <end position="363"/>
    </location>
</feature>
<reference evidence="2 3" key="1">
    <citation type="submission" date="2020-02" db="EMBL/GenBank/DDBJ databases">
        <authorList>
            <person name="Ma Q."/>
            <person name="Huang Y."/>
            <person name="Song X."/>
            <person name="Pei D."/>
        </authorList>
    </citation>
    <scope>NUCLEOTIDE SEQUENCE [LARGE SCALE GENOMIC DNA]</scope>
    <source>
        <strain evidence="2">Sxm20200214</strain>
        <tissue evidence="2">Leaf</tissue>
    </source>
</reference>
<dbReference type="OrthoDB" id="852312at2759"/>
<dbReference type="Proteomes" id="UP000886595">
    <property type="component" value="Unassembled WGS sequence"/>
</dbReference>
<dbReference type="Gene3D" id="3.30.420.10">
    <property type="entry name" value="Ribonuclease H-like superfamily/Ribonuclease H"/>
    <property type="match status" value="1"/>
</dbReference>